<keyword evidence="2" id="KW-1185">Reference proteome</keyword>
<protein>
    <submittedName>
        <fullName evidence="1">Uncharacterized protein</fullName>
    </submittedName>
</protein>
<name>A0A6A6BPP9_9PEZI</name>
<reference evidence="1" key="1">
    <citation type="journal article" date="2020" name="Stud. Mycol.">
        <title>101 Dothideomycetes genomes: a test case for predicting lifestyles and emergence of pathogens.</title>
        <authorList>
            <person name="Haridas S."/>
            <person name="Albert R."/>
            <person name="Binder M."/>
            <person name="Bloem J."/>
            <person name="Labutti K."/>
            <person name="Salamov A."/>
            <person name="Andreopoulos B."/>
            <person name="Baker S."/>
            <person name="Barry K."/>
            <person name="Bills G."/>
            <person name="Bluhm B."/>
            <person name="Cannon C."/>
            <person name="Castanera R."/>
            <person name="Culley D."/>
            <person name="Daum C."/>
            <person name="Ezra D."/>
            <person name="Gonzalez J."/>
            <person name="Henrissat B."/>
            <person name="Kuo A."/>
            <person name="Liang C."/>
            <person name="Lipzen A."/>
            <person name="Lutzoni F."/>
            <person name="Magnuson J."/>
            <person name="Mondo S."/>
            <person name="Nolan M."/>
            <person name="Ohm R."/>
            <person name="Pangilinan J."/>
            <person name="Park H.-J."/>
            <person name="Ramirez L."/>
            <person name="Alfaro M."/>
            <person name="Sun H."/>
            <person name="Tritt A."/>
            <person name="Yoshinaga Y."/>
            <person name="Zwiers L.-H."/>
            <person name="Turgeon B."/>
            <person name="Goodwin S."/>
            <person name="Spatafora J."/>
            <person name="Crous P."/>
            <person name="Grigoriev I."/>
        </authorList>
    </citation>
    <scope>NUCLEOTIDE SEQUENCE</scope>
    <source>
        <strain evidence="1">CBS 121167</strain>
    </source>
</reference>
<proteinExistence type="predicted"/>
<dbReference type="RefSeq" id="XP_033400519.1">
    <property type="nucleotide sequence ID" value="XM_033535500.1"/>
</dbReference>
<dbReference type="AlphaFoldDB" id="A0A6A6BPP9"/>
<organism evidence="1 2">
    <name type="scientific">Aplosporella prunicola CBS 121167</name>
    <dbReference type="NCBI Taxonomy" id="1176127"/>
    <lineage>
        <taxon>Eukaryota</taxon>
        <taxon>Fungi</taxon>
        <taxon>Dikarya</taxon>
        <taxon>Ascomycota</taxon>
        <taxon>Pezizomycotina</taxon>
        <taxon>Dothideomycetes</taxon>
        <taxon>Dothideomycetes incertae sedis</taxon>
        <taxon>Botryosphaeriales</taxon>
        <taxon>Aplosporellaceae</taxon>
        <taxon>Aplosporella</taxon>
    </lineage>
</organism>
<dbReference type="Proteomes" id="UP000799438">
    <property type="component" value="Unassembled WGS sequence"/>
</dbReference>
<accession>A0A6A6BPP9</accession>
<evidence type="ECO:0000313" key="1">
    <source>
        <dbReference type="EMBL" id="KAF2144807.1"/>
    </source>
</evidence>
<dbReference type="EMBL" id="ML995479">
    <property type="protein sequence ID" value="KAF2144807.1"/>
    <property type="molecule type" value="Genomic_DNA"/>
</dbReference>
<dbReference type="GeneID" id="54292994"/>
<sequence>MEWTSLSLVRQEGAPRPHVLIEVKGAAQALDHLDTLREMNYGPIYDVDIWESQGLHLAGDDDFIGNGASLPRRVWNGDVHMGNSIGGTSTGSHGTIGGFVTLERDRVEKEYGVTNFNVSLLSPGVREASSAGTKPIDRLEGYSYYIPSRKDSTEMLDGIMMEIVGVKGKLYESNNNFPTIAELAGSGGIKAAKQLKNGLKAIDEQERFQKDVEKNLAETTGTLHAASAYTSREEKQGEIALDWTLIEIDRDISWRFPSRSGNPTTAYTIPTCKVSFPHTYGSYMCVFSA</sequence>
<evidence type="ECO:0000313" key="2">
    <source>
        <dbReference type="Proteomes" id="UP000799438"/>
    </source>
</evidence>
<gene>
    <name evidence="1" type="ORF">K452DRAFT_147672</name>
</gene>